<keyword evidence="2" id="KW-0808">Transferase</keyword>
<accession>A0ABS2NCS5</accession>
<dbReference type="Proteomes" id="UP001646157">
    <property type="component" value="Unassembled WGS sequence"/>
</dbReference>
<comment type="caution">
    <text evidence="2">The sequence shown here is derived from an EMBL/GenBank/DDBJ whole genome shotgun (WGS) entry which is preliminary data.</text>
</comment>
<dbReference type="GO" id="GO:0032259">
    <property type="term" value="P:methylation"/>
    <property type="evidence" value="ECO:0007669"/>
    <property type="project" value="UniProtKB-KW"/>
</dbReference>
<dbReference type="GO" id="GO:0008168">
    <property type="term" value="F:methyltransferase activity"/>
    <property type="evidence" value="ECO:0007669"/>
    <property type="project" value="UniProtKB-KW"/>
</dbReference>
<organism evidence="2 3">
    <name type="scientific">Rossellomorea pakistanensis</name>
    <dbReference type="NCBI Taxonomy" id="992288"/>
    <lineage>
        <taxon>Bacteria</taxon>
        <taxon>Bacillati</taxon>
        <taxon>Bacillota</taxon>
        <taxon>Bacilli</taxon>
        <taxon>Bacillales</taxon>
        <taxon>Bacillaceae</taxon>
        <taxon>Rossellomorea</taxon>
    </lineage>
</organism>
<keyword evidence="1" id="KW-1133">Transmembrane helix</keyword>
<keyword evidence="3" id="KW-1185">Reference proteome</keyword>
<evidence type="ECO:0000313" key="3">
    <source>
        <dbReference type="Proteomes" id="UP001646157"/>
    </source>
</evidence>
<keyword evidence="1" id="KW-0472">Membrane</keyword>
<evidence type="ECO:0000313" key="2">
    <source>
        <dbReference type="EMBL" id="MBM7585665.1"/>
    </source>
</evidence>
<protein>
    <submittedName>
        <fullName evidence="2">SAM-dependent MidA family methyltransferase</fullName>
    </submittedName>
</protein>
<feature type="transmembrane region" description="Helical" evidence="1">
    <location>
        <begin position="12"/>
        <end position="33"/>
    </location>
</feature>
<dbReference type="EMBL" id="JAFBDZ010000002">
    <property type="protein sequence ID" value="MBM7585665.1"/>
    <property type="molecule type" value="Genomic_DNA"/>
</dbReference>
<name>A0ABS2NCS5_9BACI</name>
<dbReference type="RefSeq" id="WP_205172047.1">
    <property type="nucleotide sequence ID" value="NZ_JAFBDZ010000002.1"/>
</dbReference>
<keyword evidence="2" id="KW-0489">Methyltransferase</keyword>
<keyword evidence="1" id="KW-0812">Transmembrane</keyword>
<evidence type="ECO:0000256" key="1">
    <source>
        <dbReference type="SAM" id="Phobius"/>
    </source>
</evidence>
<gene>
    <name evidence="2" type="ORF">JOC86_002207</name>
</gene>
<proteinExistence type="predicted"/>
<reference evidence="2 3" key="1">
    <citation type="submission" date="2021-01" db="EMBL/GenBank/DDBJ databases">
        <title>Genomic Encyclopedia of Type Strains, Phase IV (KMG-IV): sequencing the most valuable type-strain genomes for metagenomic binning, comparative biology and taxonomic classification.</title>
        <authorList>
            <person name="Goeker M."/>
        </authorList>
    </citation>
    <scope>NUCLEOTIDE SEQUENCE [LARGE SCALE GENOMIC DNA]</scope>
    <source>
        <strain evidence="2 3">DSM 24834</strain>
    </source>
</reference>
<sequence length="132" mass="14745">MKKGVNPKLKKKGIIITLLSCLIVIGGFSINYFTEFVGADSTGHPFDLHSTADKTKKIDFTEILETSLKEEGYETVDGMVLQQGKQLSRATIFISKKEYKGETTRKSIEKIVNRLAKENEIGSFKVLVKTKS</sequence>